<organism evidence="1 2">
    <name type="scientific">Streblomastix strix</name>
    <dbReference type="NCBI Taxonomy" id="222440"/>
    <lineage>
        <taxon>Eukaryota</taxon>
        <taxon>Metamonada</taxon>
        <taxon>Preaxostyla</taxon>
        <taxon>Oxymonadida</taxon>
        <taxon>Streblomastigidae</taxon>
        <taxon>Streblomastix</taxon>
    </lineage>
</organism>
<dbReference type="Proteomes" id="UP000324800">
    <property type="component" value="Unassembled WGS sequence"/>
</dbReference>
<sequence length="125" mass="14585">MKVPLDGKEWATKVWHFANQSPPGGRHSANYRQSVMIFAGIAHDFKSDVYFVDETQTGEGYVALIEQFYKDASNKKPGIKFILWQDNAPVHKAKMVIKKLKELSIETKLPKCRFFEWRRYQIGNY</sequence>
<proteinExistence type="predicted"/>
<reference evidence="1 2" key="1">
    <citation type="submission" date="2019-03" db="EMBL/GenBank/DDBJ databases">
        <title>Single cell metagenomics reveals metabolic interactions within the superorganism composed of flagellate Streblomastix strix and complex community of Bacteroidetes bacteria on its surface.</title>
        <authorList>
            <person name="Treitli S.C."/>
            <person name="Kolisko M."/>
            <person name="Husnik F."/>
            <person name="Keeling P."/>
            <person name="Hampl V."/>
        </authorList>
    </citation>
    <scope>NUCLEOTIDE SEQUENCE [LARGE SCALE GENOMIC DNA]</scope>
    <source>
        <strain evidence="1">ST1C</strain>
    </source>
</reference>
<protein>
    <recommendedName>
        <fullName evidence="3">Tc1-like transposase DDE domain-containing protein</fullName>
    </recommendedName>
</protein>
<dbReference type="Gene3D" id="3.30.420.10">
    <property type="entry name" value="Ribonuclease H-like superfamily/Ribonuclease H"/>
    <property type="match status" value="1"/>
</dbReference>
<evidence type="ECO:0000313" key="1">
    <source>
        <dbReference type="EMBL" id="KAA6363171.1"/>
    </source>
</evidence>
<dbReference type="EMBL" id="SNRW01023249">
    <property type="protein sequence ID" value="KAA6363171.1"/>
    <property type="molecule type" value="Genomic_DNA"/>
</dbReference>
<gene>
    <name evidence="1" type="ORF">EZS28_041303</name>
</gene>
<dbReference type="AlphaFoldDB" id="A0A5J4TZR8"/>
<accession>A0A5J4TZR8</accession>
<name>A0A5J4TZR8_9EUKA</name>
<evidence type="ECO:0008006" key="3">
    <source>
        <dbReference type="Google" id="ProtNLM"/>
    </source>
</evidence>
<comment type="caution">
    <text evidence="1">The sequence shown here is derived from an EMBL/GenBank/DDBJ whole genome shotgun (WGS) entry which is preliminary data.</text>
</comment>
<evidence type="ECO:0000313" key="2">
    <source>
        <dbReference type="Proteomes" id="UP000324800"/>
    </source>
</evidence>
<dbReference type="GO" id="GO:0003676">
    <property type="term" value="F:nucleic acid binding"/>
    <property type="evidence" value="ECO:0007669"/>
    <property type="project" value="InterPro"/>
</dbReference>
<dbReference type="InterPro" id="IPR036397">
    <property type="entry name" value="RNaseH_sf"/>
</dbReference>